<name>A0ABP6J660_9ACTN</name>
<evidence type="ECO:0000313" key="2">
    <source>
        <dbReference type="EMBL" id="GAA2922798.1"/>
    </source>
</evidence>
<dbReference type="EMBL" id="BAAAUD010000005">
    <property type="protein sequence ID" value="GAA2922798.1"/>
    <property type="molecule type" value="Genomic_DNA"/>
</dbReference>
<accession>A0ABP6J660</accession>
<keyword evidence="1" id="KW-0812">Transmembrane</keyword>
<evidence type="ECO:0000313" key="3">
    <source>
        <dbReference type="Proteomes" id="UP001500403"/>
    </source>
</evidence>
<gene>
    <name evidence="2" type="ORF">GCM10010446_03750</name>
</gene>
<evidence type="ECO:0000256" key="1">
    <source>
        <dbReference type="SAM" id="Phobius"/>
    </source>
</evidence>
<feature type="transmembrane region" description="Helical" evidence="1">
    <location>
        <begin position="20"/>
        <end position="36"/>
    </location>
</feature>
<sequence>MRGAPGVGAPEVRPEDRRRVFLGTAAVLVFVILGLATDGEPRFACLAVVLLTVLGVQAVAELVGSVPSAPVLAVRPCWPVRPYRRAHGARHNTGHGARRDAGADAAELVDGAGRAGDRGGAGRPCLVVTGYEPEFGWYFGCDAVTCAQ</sequence>
<protein>
    <submittedName>
        <fullName evidence="2">Uncharacterized protein</fullName>
    </submittedName>
</protein>
<keyword evidence="3" id="KW-1185">Reference proteome</keyword>
<proteinExistence type="predicted"/>
<reference evidence="3" key="1">
    <citation type="journal article" date="2019" name="Int. J. Syst. Evol. Microbiol.">
        <title>The Global Catalogue of Microorganisms (GCM) 10K type strain sequencing project: providing services to taxonomists for standard genome sequencing and annotation.</title>
        <authorList>
            <consortium name="The Broad Institute Genomics Platform"/>
            <consortium name="The Broad Institute Genome Sequencing Center for Infectious Disease"/>
            <person name="Wu L."/>
            <person name="Ma J."/>
        </authorList>
    </citation>
    <scope>NUCLEOTIDE SEQUENCE [LARGE SCALE GENOMIC DNA]</scope>
    <source>
        <strain evidence="3">JCM 9088</strain>
    </source>
</reference>
<keyword evidence="1" id="KW-1133">Transmembrane helix</keyword>
<organism evidence="2 3">
    <name type="scientific">Streptomyces enissocaesilis</name>
    <dbReference type="NCBI Taxonomy" id="332589"/>
    <lineage>
        <taxon>Bacteria</taxon>
        <taxon>Bacillati</taxon>
        <taxon>Actinomycetota</taxon>
        <taxon>Actinomycetes</taxon>
        <taxon>Kitasatosporales</taxon>
        <taxon>Streptomycetaceae</taxon>
        <taxon>Streptomyces</taxon>
        <taxon>Streptomyces rochei group</taxon>
    </lineage>
</organism>
<dbReference type="Proteomes" id="UP001500403">
    <property type="component" value="Unassembled WGS sequence"/>
</dbReference>
<keyword evidence="1" id="KW-0472">Membrane</keyword>
<comment type="caution">
    <text evidence="2">The sequence shown here is derived from an EMBL/GenBank/DDBJ whole genome shotgun (WGS) entry which is preliminary data.</text>
</comment>